<sequence>MGTSQKMSRDWRYGGHLLNPTADPIYIPKKNKPLFPPIGQKIYTAPNKTHF</sequence>
<protein>
    <submittedName>
        <fullName evidence="1">Uncharacterized protein</fullName>
    </submittedName>
</protein>
<evidence type="ECO:0000313" key="1">
    <source>
        <dbReference type="EMBL" id="QBK86508.1"/>
    </source>
</evidence>
<accession>A0A481YTD8</accession>
<proteinExistence type="predicted"/>
<name>A0A481YTD8_9VIRU</name>
<organism evidence="1">
    <name type="scientific">Marseillevirus LCMAC102</name>
    <dbReference type="NCBI Taxonomy" id="2506603"/>
    <lineage>
        <taxon>Viruses</taxon>
        <taxon>Varidnaviria</taxon>
        <taxon>Bamfordvirae</taxon>
        <taxon>Nucleocytoviricota</taxon>
        <taxon>Megaviricetes</taxon>
        <taxon>Pimascovirales</taxon>
        <taxon>Pimascovirales incertae sedis</taxon>
        <taxon>Marseilleviridae</taxon>
    </lineage>
</organism>
<dbReference type="EMBL" id="MK500334">
    <property type="protein sequence ID" value="QBK86508.1"/>
    <property type="molecule type" value="Genomic_DNA"/>
</dbReference>
<reference evidence="1" key="1">
    <citation type="journal article" date="2019" name="MBio">
        <title>Virus Genomes from Deep Sea Sediments Expand the Ocean Megavirome and Support Independent Origins of Viral Gigantism.</title>
        <authorList>
            <person name="Backstrom D."/>
            <person name="Yutin N."/>
            <person name="Jorgensen S.L."/>
            <person name="Dharamshi J."/>
            <person name="Homa F."/>
            <person name="Zaremba-Niedwiedzka K."/>
            <person name="Spang A."/>
            <person name="Wolf Y.I."/>
            <person name="Koonin E.V."/>
            <person name="Ettema T.J."/>
        </authorList>
    </citation>
    <scope>NUCLEOTIDE SEQUENCE</scope>
</reference>
<gene>
    <name evidence="1" type="ORF">LCMAC102_03030</name>
</gene>